<dbReference type="InterPro" id="IPR001190">
    <property type="entry name" value="SRCR"/>
</dbReference>
<comment type="subcellular location">
    <subcellularLocation>
        <location evidence="1">Secreted</location>
    </subcellularLocation>
</comment>
<dbReference type="PROSITE" id="PS50287">
    <property type="entry name" value="SRCR_2"/>
    <property type="match status" value="3"/>
</dbReference>
<feature type="domain" description="SRCR" evidence="8">
    <location>
        <begin position="213"/>
        <end position="312"/>
    </location>
</feature>
<feature type="non-terminal residue" evidence="9">
    <location>
        <position position="1"/>
    </location>
</feature>
<accession>A0ABR3NN49</accession>
<keyword evidence="6" id="KW-0325">Glycoprotein</keyword>
<feature type="disulfide bond" evidence="7">
    <location>
        <begin position="282"/>
        <end position="292"/>
    </location>
</feature>
<evidence type="ECO:0000256" key="7">
    <source>
        <dbReference type="PROSITE-ProRule" id="PRU00196"/>
    </source>
</evidence>
<reference evidence="9 10" key="1">
    <citation type="submission" date="2023-09" db="EMBL/GenBank/DDBJ databases">
        <authorList>
            <person name="Wang M."/>
        </authorList>
    </citation>
    <scope>NUCLEOTIDE SEQUENCE [LARGE SCALE GENOMIC DNA]</scope>
    <source>
        <strain evidence="9">GT-2023</strain>
        <tissue evidence="9">Liver</tissue>
    </source>
</reference>
<feature type="non-terminal residue" evidence="9">
    <location>
        <position position="312"/>
    </location>
</feature>
<feature type="disulfide bond" evidence="7">
    <location>
        <begin position="73"/>
        <end position="83"/>
    </location>
</feature>
<dbReference type="PANTHER" id="PTHR48071:SF15">
    <property type="entry name" value="SRCR DOMAIN-CONTAINING PROTEIN"/>
    <property type="match status" value="1"/>
</dbReference>
<feature type="disulfide bond" evidence="7">
    <location>
        <begin position="146"/>
        <end position="207"/>
    </location>
</feature>
<comment type="caution">
    <text evidence="7">Lacks conserved residue(s) required for the propagation of feature annotation.</text>
</comment>
<comment type="caution">
    <text evidence="9">The sequence shown here is derived from an EMBL/GenBank/DDBJ whole genome shotgun (WGS) entry which is preliminary data.</text>
</comment>
<evidence type="ECO:0000256" key="2">
    <source>
        <dbReference type="ARBA" id="ARBA00022525"/>
    </source>
</evidence>
<keyword evidence="5 7" id="KW-1015">Disulfide bond</keyword>
<sequence>NYSIRLVNGKNDCSGRVEILYNGQWGTVCDDGWDINDASVVCRQLGCGRAVSAHGSAHFGKGSGQIWLDDVGCSGSESSLTQCSHPSIGKHNCGHHEDAGVVCLGKNIRLISGSDSCCGRVEIRYNGQWGTVCDDNWDMNDAAVVCRQLQCGSAISAPHGAAFGQGSGSIWLDNVECSGSEGALSQCSHTEPGKHNCNHGKDAGVVCSGDYNIRLVNGKNDCSGRVEILYNSQWGTVCDDNWDIKDAAVVCRQLGCGRAVSAHGGAHFGQGRGQIWLDDVRCSGSESLLTQCSLSFGSHDCGHHEDAGVICL</sequence>
<feature type="domain" description="SRCR" evidence="8">
    <location>
        <begin position="108"/>
        <end position="208"/>
    </location>
</feature>
<dbReference type="PANTHER" id="PTHR48071">
    <property type="entry name" value="SRCR DOMAIN-CONTAINING PROTEIN"/>
    <property type="match status" value="1"/>
</dbReference>
<dbReference type="Pfam" id="PF00530">
    <property type="entry name" value="SRCR"/>
    <property type="match status" value="3"/>
</dbReference>
<evidence type="ECO:0000259" key="8">
    <source>
        <dbReference type="PROSITE" id="PS50287"/>
    </source>
</evidence>
<dbReference type="PRINTS" id="PR00258">
    <property type="entry name" value="SPERACTRCPTR"/>
</dbReference>
<evidence type="ECO:0000256" key="3">
    <source>
        <dbReference type="ARBA" id="ARBA00022729"/>
    </source>
</evidence>
<evidence type="ECO:0000256" key="4">
    <source>
        <dbReference type="ARBA" id="ARBA00022737"/>
    </source>
</evidence>
<feature type="disulfide bond" evidence="7">
    <location>
        <begin position="29"/>
        <end position="93"/>
    </location>
</feature>
<gene>
    <name evidence="9" type="ORF">QQF64_024909</name>
</gene>
<dbReference type="InterPro" id="IPR036772">
    <property type="entry name" value="SRCR-like_dom_sf"/>
</dbReference>
<feature type="domain" description="SRCR" evidence="8">
    <location>
        <begin position="4"/>
        <end position="104"/>
    </location>
</feature>
<evidence type="ECO:0000256" key="5">
    <source>
        <dbReference type="ARBA" id="ARBA00023157"/>
    </source>
</evidence>
<proteinExistence type="predicted"/>
<dbReference type="Gene3D" id="3.10.250.10">
    <property type="entry name" value="SRCR-like domain"/>
    <property type="match status" value="3"/>
</dbReference>
<name>A0ABR3NN49_9TELE</name>
<feature type="disulfide bond" evidence="7">
    <location>
        <begin position="177"/>
        <end position="187"/>
    </location>
</feature>
<protein>
    <recommendedName>
        <fullName evidence="8">SRCR domain-containing protein</fullName>
    </recommendedName>
</protein>
<feature type="disulfide bond" evidence="7">
    <location>
        <begin position="42"/>
        <end position="103"/>
    </location>
</feature>
<dbReference type="SMART" id="SM00202">
    <property type="entry name" value="SR"/>
    <property type="match status" value="3"/>
</dbReference>
<keyword evidence="4" id="KW-0677">Repeat</keyword>
<keyword evidence="2" id="KW-0964">Secreted</keyword>
<evidence type="ECO:0000256" key="6">
    <source>
        <dbReference type="ARBA" id="ARBA00023180"/>
    </source>
</evidence>
<dbReference type="Proteomes" id="UP001558613">
    <property type="component" value="Unassembled WGS sequence"/>
</dbReference>
<evidence type="ECO:0000256" key="1">
    <source>
        <dbReference type="ARBA" id="ARBA00004613"/>
    </source>
</evidence>
<evidence type="ECO:0000313" key="10">
    <source>
        <dbReference type="Proteomes" id="UP001558613"/>
    </source>
</evidence>
<feature type="disulfide bond" evidence="7">
    <location>
        <begin position="133"/>
        <end position="197"/>
    </location>
</feature>
<dbReference type="SUPFAM" id="SSF56487">
    <property type="entry name" value="SRCR-like"/>
    <property type="match status" value="3"/>
</dbReference>
<organism evidence="9 10">
    <name type="scientific">Cirrhinus molitorella</name>
    <name type="common">mud carp</name>
    <dbReference type="NCBI Taxonomy" id="172907"/>
    <lineage>
        <taxon>Eukaryota</taxon>
        <taxon>Metazoa</taxon>
        <taxon>Chordata</taxon>
        <taxon>Craniata</taxon>
        <taxon>Vertebrata</taxon>
        <taxon>Euteleostomi</taxon>
        <taxon>Actinopterygii</taxon>
        <taxon>Neopterygii</taxon>
        <taxon>Teleostei</taxon>
        <taxon>Ostariophysi</taxon>
        <taxon>Cypriniformes</taxon>
        <taxon>Cyprinidae</taxon>
        <taxon>Labeoninae</taxon>
        <taxon>Labeonini</taxon>
        <taxon>Cirrhinus</taxon>
    </lineage>
</organism>
<dbReference type="EMBL" id="JAYMGO010000003">
    <property type="protein sequence ID" value="KAL1278236.1"/>
    <property type="molecule type" value="Genomic_DNA"/>
</dbReference>
<keyword evidence="10" id="KW-1185">Reference proteome</keyword>
<keyword evidence="3" id="KW-0732">Signal</keyword>
<evidence type="ECO:0000313" key="9">
    <source>
        <dbReference type="EMBL" id="KAL1278236.1"/>
    </source>
</evidence>
<dbReference type="PROSITE" id="PS00420">
    <property type="entry name" value="SRCR_1"/>
    <property type="match status" value="2"/>
</dbReference>